<dbReference type="AlphaFoldDB" id="A0A7J0EWX1"/>
<keyword evidence="4" id="KW-1185">Reference proteome</keyword>
<reference evidence="3 4" key="1">
    <citation type="submission" date="2019-07" db="EMBL/GenBank/DDBJ databases">
        <title>De Novo Assembly of kiwifruit Actinidia rufa.</title>
        <authorList>
            <person name="Sugita-Konishi S."/>
            <person name="Sato K."/>
            <person name="Mori E."/>
            <person name="Abe Y."/>
            <person name="Kisaki G."/>
            <person name="Hamano K."/>
            <person name="Suezawa K."/>
            <person name="Otani M."/>
            <person name="Fukuda T."/>
            <person name="Manabe T."/>
            <person name="Gomi K."/>
            <person name="Tabuchi M."/>
            <person name="Akimitsu K."/>
            <person name="Kataoka I."/>
        </authorList>
    </citation>
    <scope>NUCLEOTIDE SEQUENCE [LARGE SCALE GENOMIC DNA]</scope>
    <source>
        <strain evidence="4">cv. Fuchu</strain>
    </source>
</reference>
<comment type="caution">
    <text evidence="3">The sequence shown here is derived from an EMBL/GenBank/DDBJ whole genome shotgun (WGS) entry which is preliminary data.</text>
</comment>
<proteinExistence type="predicted"/>
<gene>
    <name evidence="3" type="ORF">Acr_07g0010890</name>
</gene>
<feature type="region of interest" description="Disordered" evidence="2">
    <location>
        <begin position="158"/>
        <end position="197"/>
    </location>
</feature>
<evidence type="ECO:0000256" key="1">
    <source>
        <dbReference type="SAM" id="Coils"/>
    </source>
</evidence>
<dbReference type="EMBL" id="BJWL01000007">
    <property type="protein sequence ID" value="GFY90893.1"/>
    <property type="molecule type" value="Genomic_DNA"/>
</dbReference>
<sequence length="197" mass="22121">MAIIQGEVEEDPTWEEYLGTLVFQGFRGHGAPQLEFKLGGLVGSTVAPRPQIGCYVEENYPKEASPTCERIQGCRDEQTGARPGNLEAFPRIGEAVDGLEKMKEDCDVTVARLEVEVAELKKNEALAKKRAIEEFKFSDDFQEPVELTASKYFGMGIDLDLLDEEDDAEEEREEKVEEKEEEENEEVEGDQNNTLSP</sequence>
<name>A0A7J0EWX1_9ERIC</name>
<accession>A0A7J0EWX1</accession>
<evidence type="ECO:0000256" key="2">
    <source>
        <dbReference type="SAM" id="MobiDB-lite"/>
    </source>
</evidence>
<dbReference type="Proteomes" id="UP000585474">
    <property type="component" value="Unassembled WGS sequence"/>
</dbReference>
<evidence type="ECO:0000313" key="4">
    <source>
        <dbReference type="Proteomes" id="UP000585474"/>
    </source>
</evidence>
<keyword evidence="1" id="KW-0175">Coiled coil</keyword>
<organism evidence="3 4">
    <name type="scientific">Actinidia rufa</name>
    <dbReference type="NCBI Taxonomy" id="165716"/>
    <lineage>
        <taxon>Eukaryota</taxon>
        <taxon>Viridiplantae</taxon>
        <taxon>Streptophyta</taxon>
        <taxon>Embryophyta</taxon>
        <taxon>Tracheophyta</taxon>
        <taxon>Spermatophyta</taxon>
        <taxon>Magnoliopsida</taxon>
        <taxon>eudicotyledons</taxon>
        <taxon>Gunneridae</taxon>
        <taxon>Pentapetalae</taxon>
        <taxon>asterids</taxon>
        <taxon>Ericales</taxon>
        <taxon>Actinidiaceae</taxon>
        <taxon>Actinidia</taxon>
    </lineage>
</organism>
<protein>
    <submittedName>
        <fullName evidence="3">Uncharacterized protein</fullName>
    </submittedName>
</protein>
<evidence type="ECO:0000313" key="3">
    <source>
        <dbReference type="EMBL" id="GFY90893.1"/>
    </source>
</evidence>
<feature type="coiled-coil region" evidence="1">
    <location>
        <begin position="103"/>
        <end position="130"/>
    </location>
</feature>
<feature type="compositionally biased region" description="Acidic residues" evidence="2">
    <location>
        <begin position="179"/>
        <end position="189"/>
    </location>
</feature>
<feature type="compositionally biased region" description="Acidic residues" evidence="2">
    <location>
        <begin position="160"/>
        <end position="172"/>
    </location>
</feature>